<proteinExistence type="predicted"/>
<dbReference type="AlphaFoldDB" id="A0A3P1YU21"/>
<dbReference type="Gene3D" id="2.60.40.1080">
    <property type="match status" value="5"/>
</dbReference>
<feature type="domain" description="BIG2" evidence="2">
    <location>
        <begin position="207"/>
        <end position="291"/>
    </location>
</feature>
<name>A0A3P1YU21_TANFO</name>
<dbReference type="Pfam" id="PF02368">
    <property type="entry name" value="Big_2"/>
    <property type="match status" value="3"/>
</dbReference>
<dbReference type="InterPro" id="IPR008964">
    <property type="entry name" value="Invasin/intimin_cell_adhesion"/>
</dbReference>
<sequence length="541" mass="58308">MKKFTFTFYLGAILCMMALLPNAAWGQSPKPGCTLTRDTIRIDVGQSDSVKVNVIPKTDTVAWKSKNPLIATVKYAVSDSTYGKITGINPGRTEIVVTSQSKVKDSCVVIVYEPVTSVELKDKKGMDIKELYMTVDSKDTLYAKVNPSGANKKVRFSSLSGLATVNTFDTLGVITARSRPGTVKIVVTAGHEGNLKTDTCLVHIINPVTEVSFPDIKDTVIMHLHHKMLLRAVVKPADADDTNLAWSVEGGSVTATPMADDTKVARIESVAPGISKVTAMAKNGKSATCVFKVLPPAAVAGLSLDKDTLYMAVGERDTLTAKIFPNDAFKKKVKWSSTNAAYAAVTPETDTTAVVLAKKLGIALIVAESLDGSFKDTCYVSVLETIPVKGIDIDSTSIRLAAGKKGKLNATIKPTNATNKKVVWTSGNTAVVTVDSCYLTGIASGETWVYVRTVDGGFRDSCKVTIYGSNANEKIVENVDIWSFDNSLRIRTDKMRPLAIYTISGALYRKENAVVGERIITLPKGVYIVVLGDVRKKIFVQ</sequence>
<dbReference type="EMBL" id="RQYN01000029">
    <property type="protein sequence ID" value="RRD74218.1"/>
    <property type="molecule type" value="Genomic_DNA"/>
</dbReference>
<comment type="caution">
    <text evidence="3">The sequence shown here is derived from an EMBL/GenBank/DDBJ whole genome shotgun (WGS) entry which is preliminary data.</text>
</comment>
<organism evidence="3 4">
    <name type="scientific">Tannerella forsythia</name>
    <name type="common">Bacteroides forsythus</name>
    <dbReference type="NCBI Taxonomy" id="28112"/>
    <lineage>
        <taxon>Bacteria</taxon>
        <taxon>Pseudomonadati</taxon>
        <taxon>Bacteroidota</taxon>
        <taxon>Bacteroidia</taxon>
        <taxon>Bacteroidales</taxon>
        <taxon>Tannerellaceae</taxon>
        <taxon>Tannerella</taxon>
    </lineage>
</organism>
<dbReference type="InterPro" id="IPR003343">
    <property type="entry name" value="Big_2"/>
</dbReference>
<dbReference type="RefSeq" id="WP_124790225.1">
    <property type="nucleotide sequence ID" value="NZ_RQYN01000029.1"/>
</dbReference>
<evidence type="ECO:0000256" key="1">
    <source>
        <dbReference type="SAM" id="SignalP"/>
    </source>
</evidence>
<evidence type="ECO:0000313" key="3">
    <source>
        <dbReference type="EMBL" id="RRD74218.1"/>
    </source>
</evidence>
<keyword evidence="1" id="KW-0732">Signal</keyword>
<evidence type="ECO:0000313" key="4">
    <source>
        <dbReference type="Proteomes" id="UP000279860"/>
    </source>
</evidence>
<feature type="domain" description="BIG2" evidence="2">
    <location>
        <begin position="298"/>
        <end position="379"/>
    </location>
</feature>
<gene>
    <name evidence="3" type="ORF">EII41_08415</name>
</gene>
<dbReference type="SMART" id="SM00635">
    <property type="entry name" value="BID_2"/>
    <property type="match status" value="5"/>
</dbReference>
<feature type="signal peptide" evidence="1">
    <location>
        <begin position="1"/>
        <end position="26"/>
    </location>
</feature>
<dbReference type="Proteomes" id="UP000279860">
    <property type="component" value="Unassembled WGS sequence"/>
</dbReference>
<evidence type="ECO:0000259" key="2">
    <source>
        <dbReference type="SMART" id="SM00635"/>
    </source>
</evidence>
<feature type="domain" description="BIG2" evidence="2">
    <location>
        <begin position="122"/>
        <end position="200"/>
    </location>
</feature>
<protein>
    <recommendedName>
        <fullName evidence="2">BIG2 domain-containing protein</fullName>
    </recommendedName>
</protein>
<reference evidence="3 4" key="1">
    <citation type="submission" date="2018-11" db="EMBL/GenBank/DDBJ databases">
        <title>Genomes From Bacteria Associated with the Canine Oral Cavity: a Test Case for Automated Genome-Based Taxonomic Assignment.</title>
        <authorList>
            <person name="Coil D.A."/>
            <person name="Jospin G."/>
            <person name="Darling A.E."/>
            <person name="Wallis C."/>
            <person name="Davis I.J."/>
            <person name="Harris S."/>
            <person name="Eisen J.A."/>
            <person name="Holcombe L.J."/>
            <person name="O'Flynn C."/>
        </authorList>
    </citation>
    <scope>NUCLEOTIDE SEQUENCE [LARGE SCALE GENOMIC DNA]</scope>
    <source>
        <strain evidence="3 4">OH1426_COT-023</strain>
    </source>
</reference>
<accession>A0A3P1YU21</accession>
<dbReference type="SUPFAM" id="SSF49373">
    <property type="entry name" value="Invasin/intimin cell-adhesion fragments"/>
    <property type="match status" value="3"/>
</dbReference>
<feature type="domain" description="BIG2" evidence="2">
    <location>
        <begin position="387"/>
        <end position="463"/>
    </location>
</feature>
<feature type="domain" description="BIG2" evidence="2">
    <location>
        <begin position="29"/>
        <end position="109"/>
    </location>
</feature>
<feature type="chain" id="PRO_5017964608" description="BIG2 domain-containing protein" evidence="1">
    <location>
        <begin position="27"/>
        <end position="541"/>
    </location>
</feature>